<dbReference type="PANTHER" id="PTHR24106">
    <property type="entry name" value="NACHT, LRR AND CARD DOMAINS-CONTAINING"/>
    <property type="match status" value="1"/>
</dbReference>
<sequence length="67" mass="7384">MHVHCSNSRLCDCNLTEKSCAHLTSALSSNSSSLRELILSINKLQDSGVKMLSVGLMNPHCKLEKLR</sequence>
<dbReference type="GeneTree" id="ENSGT00960000188268"/>
<evidence type="ECO:0000313" key="4">
    <source>
        <dbReference type="Proteomes" id="UP000018467"/>
    </source>
</evidence>
<dbReference type="Proteomes" id="UP000018467">
    <property type="component" value="Unassembled WGS sequence"/>
</dbReference>
<dbReference type="InParanoid" id="W5KCF9"/>
<keyword evidence="1" id="KW-0433">Leucine-rich repeat</keyword>
<dbReference type="InterPro" id="IPR032675">
    <property type="entry name" value="LRR_dom_sf"/>
</dbReference>
<dbReference type="AlphaFoldDB" id="W5KCF9"/>
<keyword evidence="4" id="KW-1185">Reference proteome</keyword>
<evidence type="ECO:0000256" key="1">
    <source>
        <dbReference type="ARBA" id="ARBA00022614"/>
    </source>
</evidence>
<organism evidence="3 4">
    <name type="scientific">Astyanax mexicanus</name>
    <name type="common">Blind cave fish</name>
    <name type="synonym">Astyanax fasciatus mexicanus</name>
    <dbReference type="NCBI Taxonomy" id="7994"/>
    <lineage>
        <taxon>Eukaryota</taxon>
        <taxon>Metazoa</taxon>
        <taxon>Chordata</taxon>
        <taxon>Craniata</taxon>
        <taxon>Vertebrata</taxon>
        <taxon>Euteleostomi</taxon>
        <taxon>Actinopterygii</taxon>
        <taxon>Neopterygii</taxon>
        <taxon>Teleostei</taxon>
        <taxon>Ostariophysi</taxon>
        <taxon>Characiformes</taxon>
        <taxon>Characoidei</taxon>
        <taxon>Acestrorhamphidae</taxon>
        <taxon>Acestrorhamphinae</taxon>
        <taxon>Astyanax</taxon>
    </lineage>
</organism>
<reference evidence="3" key="3">
    <citation type="submission" date="2025-08" db="UniProtKB">
        <authorList>
            <consortium name="Ensembl"/>
        </authorList>
    </citation>
    <scope>IDENTIFICATION</scope>
</reference>
<reference evidence="3" key="4">
    <citation type="submission" date="2025-09" db="UniProtKB">
        <authorList>
            <consortium name="Ensembl"/>
        </authorList>
    </citation>
    <scope>IDENTIFICATION</scope>
</reference>
<protein>
    <submittedName>
        <fullName evidence="3">Uncharacterized protein</fullName>
    </submittedName>
</protein>
<dbReference type="eggNOG" id="KOG4308">
    <property type="taxonomic scope" value="Eukaryota"/>
</dbReference>
<reference evidence="4" key="2">
    <citation type="journal article" date="2014" name="Nat. Commun.">
        <title>The cavefish genome reveals candidate genes for eye loss.</title>
        <authorList>
            <person name="McGaugh S.E."/>
            <person name="Gross J.B."/>
            <person name="Aken B."/>
            <person name="Blin M."/>
            <person name="Borowsky R."/>
            <person name="Chalopin D."/>
            <person name="Hinaux H."/>
            <person name="Jeffery W.R."/>
            <person name="Keene A."/>
            <person name="Ma L."/>
            <person name="Minx P."/>
            <person name="Murphy D."/>
            <person name="O'Quin K.E."/>
            <person name="Retaux S."/>
            <person name="Rohner N."/>
            <person name="Searle S.M."/>
            <person name="Stahl B.A."/>
            <person name="Tabin C."/>
            <person name="Volff J.N."/>
            <person name="Yoshizawa M."/>
            <person name="Warren W.C."/>
        </authorList>
    </citation>
    <scope>NUCLEOTIDE SEQUENCE [LARGE SCALE GENOMIC DNA]</scope>
    <source>
        <strain evidence="4">female</strain>
    </source>
</reference>
<accession>W5KCF9</accession>
<dbReference type="HOGENOM" id="CLU_002274_4_3_1"/>
<reference evidence="4" key="1">
    <citation type="submission" date="2013-03" db="EMBL/GenBank/DDBJ databases">
        <authorList>
            <person name="Jeffery W."/>
            <person name="Warren W."/>
            <person name="Wilson R.K."/>
        </authorList>
    </citation>
    <scope>NUCLEOTIDE SEQUENCE</scope>
    <source>
        <strain evidence="4">female</strain>
    </source>
</reference>
<keyword evidence="2" id="KW-0677">Repeat</keyword>
<evidence type="ECO:0000256" key="2">
    <source>
        <dbReference type="ARBA" id="ARBA00022737"/>
    </source>
</evidence>
<evidence type="ECO:0000313" key="3">
    <source>
        <dbReference type="Ensembl" id="ENSAMXP00000005270.2"/>
    </source>
</evidence>
<dbReference type="Ensembl" id="ENSAMXT00000005270.2">
    <property type="protein sequence ID" value="ENSAMXP00000005270.2"/>
    <property type="gene ID" value="ENSAMXG00000005148.2"/>
</dbReference>
<dbReference type="Gene3D" id="3.80.10.10">
    <property type="entry name" value="Ribonuclease Inhibitor"/>
    <property type="match status" value="1"/>
</dbReference>
<proteinExistence type="predicted"/>
<name>W5KCF9_ASTMX</name>
<dbReference type="SUPFAM" id="SSF52047">
    <property type="entry name" value="RNI-like"/>
    <property type="match status" value="1"/>
</dbReference>
<dbReference type="InterPro" id="IPR051261">
    <property type="entry name" value="NLR"/>
</dbReference>
<dbReference type="Bgee" id="ENSAMXG00000005148">
    <property type="expression patterns" value="Expressed in intestine and 5 other cell types or tissues"/>
</dbReference>